<dbReference type="InterPro" id="IPR004012">
    <property type="entry name" value="Run_dom"/>
</dbReference>
<evidence type="ECO:0000313" key="6">
    <source>
        <dbReference type="Proteomes" id="UP000694621"/>
    </source>
</evidence>
<dbReference type="PROSITE" id="PS50826">
    <property type="entry name" value="RUN"/>
    <property type="match status" value="1"/>
</dbReference>
<dbReference type="PANTHER" id="PTHR45956">
    <property type="entry name" value="RUN AND FYVE DOMAIN-CONTAINING PROTEIN 2-LIKE PROTEIN"/>
    <property type="match status" value="1"/>
</dbReference>
<dbReference type="FunFam" id="1.20.58.900:FF:000011">
    <property type="entry name" value="Uncharacterized protein, isoform B"/>
    <property type="match status" value="1"/>
</dbReference>
<proteinExistence type="predicted"/>
<protein>
    <submittedName>
        <fullName evidence="5">RUN and FYVE domain containing 2</fullName>
    </submittedName>
</protein>
<dbReference type="InterPro" id="IPR037213">
    <property type="entry name" value="Run_dom_sf"/>
</dbReference>
<dbReference type="PANTHER" id="PTHR45956:SF3">
    <property type="entry name" value="RUN AND FYVE DOMAIN-CONTAINING PROTEIN 2"/>
    <property type="match status" value="1"/>
</dbReference>
<dbReference type="Gene3D" id="1.20.5.170">
    <property type="match status" value="1"/>
</dbReference>
<evidence type="ECO:0000256" key="3">
    <source>
        <dbReference type="SAM" id="MobiDB-lite"/>
    </source>
</evidence>
<dbReference type="Gene3D" id="1.20.58.900">
    <property type="match status" value="1"/>
</dbReference>
<sequence>MATPAPEPEISLGEAESGKEKPHVFGILRLQEEKGGGEKAGVKPPGDGRWQAPIFALARKASETISGGIHGLPKAAEQKSAAFPHEWSGTAFRDPMAMERANLLNMAKLSIKGLIESALSFGRTLDSDYPPLQQFFVVMEHCLKHGLKVKKTFLGYNKSLWGPLEMVEKLCPEAGEIAASVRDLPGHSLFIRLPLHCANFPLKNISKKHHQDFSCLCFFCSDFYESSAVMLEEEGAVIVGLLVGLNVIDANLCVKGEDLDTQVGVIDFSMYLKNDIDDYRSEERNGQIAAILDQKNYVEELNRQLNSTVQGLQGRVDSLEKSNSKLIEELAIAKNNIIKLQEENHQLRTENSVILMKAQQRLEVAKGDASCELDTYKQSRQGLDEMYNEARRQLREECQLRQVCTIQNQKHV</sequence>
<reference evidence="5" key="1">
    <citation type="submission" date="2025-08" db="UniProtKB">
        <authorList>
            <consortium name="Ensembl"/>
        </authorList>
    </citation>
    <scope>IDENTIFICATION</scope>
</reference>
<dbReference type="InterPro" id="IPR047335">
    <property type="entry name" value="RUFY1-3"/>
</dbReference>
<evidence type="ECO:0000256" key="2">
    <source>
        <dbReference type="SAM" id="Coils"/>
    </source>
</evidence>
<dbReference type="Ensembl" id="ENSAMXT00005044450.1">
    <property type="protein sequence ID" value="ENSAMXP00005040817.1"/>
    <property type="gene ID" value="ENSAMXG00005018904.1"/>
</dbReference>
<dbReference type="GO" id="GO:0005737">
    <property type="term" value="C:cytoplasm"/>
    <property type="evidence" value="ECO:0007669"/>
    <property type="project" value="TreeGrafter"/>
</dbReference>
<evidence type="ECO:0000313" key="5">
    <source>
        <dbReference type="Ensembl" id="ENSAMXP00005040817.1"/>
    </source>
</evidence>
<organism evidence="5 6">
    <name type="scientific">Astyanax mexicanus</name>
    <name type="common">Blind cave fish</name>
    <name type="synonym">Astyanax fasciatus mexicanus</name>
    <dbReference type="NCBI Taxonomy" id="7994"/>
    <lineage>
        <taxon>Eukaryota</taxon>
        <taxon>Metazoa</taxon>
        <taxon>Chordata</taxon>
        <taxon>Craniata</taxon>
        <taxon>Vertebrata</taxon>
        <taxon>Euteleostomi</taxon>
        <taxon>Actinopterygii</taxon>
        <taxon>Neopterygii</taxon>
        <taxon>Teleostei</taxon>
        <taxon>Ostariophysi</taxon>
        <taxon>Characiformes</taxon>
        <taxon>Characoidei</taxon>
        <taxon>Acestrorhamphidae</taxon>
        <taxon>Acestrorhamphinae</taxon>
        <taxon>Astyanax</taxon>
    </lineage>
</organism>
<feature type="domain" description="RUN" evidence="4">
    <location>
        <begin position="126"/>
        <end position="257"/>
    </location>
</feature>
<feature type="coiled-coil region" evidence="2">
    <location>
        <begin position="302"/>
        <end position="393"/>
    </location>
</feature>
<feature type="region of interest" description="Disordered" evidence="3">
    <location>
        <begin position="1"/>
        <end position="22"/>
    </location>
</feature>
<dbReference type="Proteomes" id="UP000694621">
    <property type="component" value="Unplaced"/>
</dbReference>
<dbReference type="AlphaFoldDB" id="A0A8B9KPW5"/>
<accession>A0A8B9KPW5</accession>
<dbReference type="Pfam" id="PF02759">
    <property type="entry name" value="RUN"/>
    <property type="match status" value="1"/>
</dbReference>
<dbReference type="SUPFAM" id="SSF140741">
    <property type="entry name" value="RUN domain-like"/>
    <property type="match status" value="1"/>
</dbReference>
<keyword evidence="1 2" id="KW-0175">Coiled coil</keyword>
<name>A0A8B9KPW5_ASTMX</name>
<evidence type="ECO:0000256" key="1">
    <source>
        <dbReference type="ARBA" id="ARBA00023054"/>
    </source>
</evidence>
<evidence type="ECO:0000259" key="4">
    <source>
        <dbReference type="PROSITE" id="PS50826"/>
    </source>
</evidence>